<dbReference type="eggNOG" id="COG1192">
    <property type="taxonomic scope" value="Bacteria"/>
</dbReference>
<dbReference type="HOGENOM" id="CLU_037612_1_4_7"/>
<keyword evidence="2" id="KW-0614">Plasmid</keyword>
<dbReference type="EMBL" id="CM001369">
    <property type="protein sequence ID" value="EHJ45954.1"/>
    <property type="molecule type" value="Genomic_DNA"/>
</dbReference>
<evidence type="ECO:0000313" key="3">
    <source>
        <dbReference type="Proteomes" id="UP000004662"/>
    </source>
</evidence>
<organism evidence="2 3">
    <name type="scientific">Solidesulfovibrio carbinoliphilus subsp. oakridgensis</name>
    <dbReference type="NCBI Taxonomy" id="694327"/>
    <lineage>
        <taxon>Bacteria</taxon>
        <taxon>Pseudomonadati</taxon>
        <taxon>Thermodesulfobacteriota</taxon>
        <taxon>Desulfovibrionia</taxon>
        <taxon>Desulfovibrionales</taxon>
        <taxon>Desulfovibrionaceae</taxon>
        <taxon>Solidesulfovibrio</taxon>
    </lineage>
</organism>
<dbReference type="Proteomes" id="UP000004662">
    <property type="component" value="Plasmid pFW10101"/>
</dbReference>
<name>G7QE60_9BACT</name>
<accession>G7QE60</accession>
<dbReference type="InterPro" id="IPR025669">
    <property type="entry name" value="AAA_dom"/>
</dbReference>
<geneLocation type="plasmid" evidence="2 3">
    <name>pFW10101</name>
</geneLocation>
<evidence type="ECO:0000313" key="2">
    <source>
        <dbReference type="EMBL" id="EHJ45954.1"/>
    </source>
</evidence>
<dbReference type="PANTHER" id="PTHR13696">
    <property type="entry name" value="P-LOOP CONTAINING NUCLEOSIDE TRIPHOSPHATE HYDROLASE"/>
    <property type="match status" value="1"/>
</dbReference>
<dbReference type="AlphaFoldDB" id="G7QE60"/>
<proteinExistence type="predicted"/>
<dbReference type="RefSeq" id="WP_009182986.1">
    <property type="nucleotide sequence ID" value="NZ_CM001369.1"/>
</dbReference>
<evidence type="ECO:0000259" key="1">
    <source>
        <dbReference type="Pfam" id="PF13614"/>
    </source>
</evidence>
<sequence length="257" mass="28530">MGKIIAVVNNKGGVGKTTITVNLGHALTNRGSDVLIVDMDNQCNATSNFFQQVPDETLYELLDGDGLDPGKCIYPTPYDRLFFLPNTEDSGGLEPLFMAREDRGYSLLQQRLRDYVNQKYDFTIIDCPPNLGLFTLQAMTAADFVICPVTGGSKYAAVGLDRTINTIKYVQESLNPSLRFLRLVLNQIDRREGVDRAFITSAMINYPGLVFDTMIPRCTAVKQAEALGQTVIRAAPKATATIKFRKLALELLDMFQE</sequence>
<dbReference type="InterPro" id="IPR050678">
    <property type="entry name" value="DNA_Partitioning_ATPase"/>
</dbReference>
<protein>
    <submittedName>
        <fullName evidence="2">Cobyrinic acid ac-diamide synthase</fullName>
    </submittedName>
</protein>
<reference evidence="3" key="1">
    <citation type="journal article" date="2015" name="Genome Announc.">
        <title>High-Quality Draft Genome Sequence of Desulfovibrio carbinoliphilus FW-101-2B, an Organic Acid-Oxidizing Sulfate-Reducing Bacterium Isolated from Uranium(VI)-Contaminated Groundwater.</title>
        <authorList>
            <person name="Ramsay B.D."/>
            <person name="Hwang C."/>
            <person name="Woo H.L."/>
            <person name="Carroll S.L."/>
            <person name="Lucas S."/>
            <person name="Han J."/>
            <person name="Lapidus A.L."/>
            <person name="Cheng J.F."/>
            <person name="Goodwin L.A."/>
            <person name="Pitluck S."/>
            <person name="Peters L."/>
            <person name="Chertkov O."/>
            <person name="Held B."/>
            <person name="Detter J.C."/>
            <person name="Han C.S."/>
            <person name="Tapia R."/>
            <person name="Land M.L."/>
            <person name="Hauser L.J."/>
            <person name="Kyrpides N.C."/>
            <person name="Ivanova N.N."/>
            <person name="Mikhailova N."/>
            <person name="Pagani I."/>
            <person name="Woyke T."/>
            <person name="Arkin A.P."/>
            <person name="Dehal P."/>
            <person name="Chivian D."/>
            <person name="Criddle C.S."/>
            <person name="Wu W."/>
            <person name="Chakraborty R."/>
            <person name="Hazen T.C."/>
            <person name="Fields M.W."/>
        </authorList>
    </citation>
    <scope>NUCLEOTIDE SEQUENCE [LARGE SCALE GENOMIC DNA]</scope>
    <source>
        <strain evidence="3">FW-101-2B</strain>
    </source>
</reference>
<dbReference type="Gene3D" id="3.40.50.300">
    <property type="entry name" value="P-loop containing nucleotide triphosphate hydrolases"/>
    <property type="match status" value="1"/>
</dbReference>
<dbReference type="Pfam" id="PF13614">
    <property type="entry name" value="AAA_31"/>
    <property type="match status" value="1"/>
</dbReference>
<dbReference type="CDD" id="cd02042">
    <property type="entry name" value="ParAB_family"/>
    <property type="match status" value="1"/>
</dbReference>
<gene>
    <name evidence="2" type="ORF">DFW101_3670</name>
</gene>
<feature type="domain" description="AAA" evidence="1">
    <location>
        <begin position="3"/>
        <end position="179"/>
    </location>
</feature>
<keyword evidence="3" id="KW-1185">Reference proteome</keyword>
<dbReference type="OrthoDB" id="9815116at2"/>
<dbReference type="PIRSF" id="PIRSF009320">
    <property type="entry name" value="Nuc_binding_HP_1000"/>
    <property type="match status" value="1"/>
</dbReference>
<dbReference type="SUPFAM" id="SSF52540">
    <property type="entry name" value="P-loop containing nucleoside triphosphate hydrolases"/>
    <property type="match status" value="1"/>
</dbReference>
<dbReference type="InterPro" id="IPR027417">
    <property type="entry name" value="P-loop_NTPase"/>
</dbReference>
<dbReference type="PANTHER" id="PTHR13696:SF52">
    <property type="entry name" value="PARA FAMILY PROTEIN CT_582"/>
    <property type="match status" value="1"/>
</dbReference>